<gene>
    <name evidence="1" type="ORF">RF55_17454</name>
</gene>
<dbReference type="PaxDb" id="67767-A0A0J7K2G3"/>
<sequence>MIRLSIRHILSTEYIQTRDKGNVQCSETETLISQPSRLVKRIENIMSNAVIEYDEPESEMFTEDMNIFLKECDIDDNIDDINDIGDIEEIENVNPGSSYDENAIAFFCWICGATKYCKKQLRALSQ</sequence>
<evidence type="ECO:0000313" key="2">
    <source>
        <dbReference type="Proteomes" id="UP000036403"/>
    </source>
</evidence>
<comment type="caution">
    <text evidence="1">The sequence shown here is derived from an EMBL/GenBank/DDBJ whole genome shotgun (WGS) entry which is preliminary data.</text>
</comment>
<dbReference type="OrthoDB" id="7558051at2759"/>
<evidence type="ECO:0000313" key="1">
    <source>
        <dbReference type="EMBL" id="KMQ84613.1"/>
    </source>
</evidence>
<accession>A0A0J7K2G3</accession>
<reference evidence="1 2" key="1">
    <citation type="submission" date="2015-04" db="EMBL/GenBank/DDBJ databases">
        <title>Lasius niger genome sequencing.</title>
        <authorList>
            <person name="Konorov E.A."/>
            <person name="Nikitin M.A."/>
            <person name="Kirill M.V."/>
            <person name="Chang P."/>
        </authorList>
    </citation>
    <scope>NUCLEOTIDE SEQUENCE [LARGE SCALE GENOMIC DNA]</scope>
    <source>
        <tissue evidence="1">Whole</tissue>
    </source>
</reference>
<dbReference type="EMBL" id="LBMM01015944">
    <property type="protein sequence ID" value="KMQ84613.1"/>
    <property type="molecule type" value="Genomic_DNA"/>
</dbReference>
<dbReference type="Proteomes" id="UP000036403">
    <property type="component" value="Unassembled WGS sequence"/>
</dbReference>
<keyword evidence="2" id="KW-1185">Reference proteome</keyword>
<organism evidence="1 2">
    <name type="scientific">Lasius niger</name>
    <name type="common">Black garden ant</name>
    <dbReference type="NCBI Taxonomy" id="67767"/>
    <lineage>
        <taxon>Eukaryota</taxon>
        <taxon>Metazoa</taxon>
        <taxon>Ecdysozoa</taxon>
        <taxon>Arthropoda</taxon>
        <taxon>Hexapoda</taxon>
        <taxon>Insecta</taxon>
        <taxon>Pterygota</taxon>
        <taxon>Neoptera</taxon>
        <taxon>Endopterygota</taxon>
        <taxon>Hymenoptera</taxon>
        <taxon>Apocrita</taxon>
        <taxon>Aculeata</taxon>
        <taxon>Formicoidea</taxon>
        <taxon>Formicidae</taxon>
        <taxon>Formicinae</taxon>
        <taxon>Lasius</taxon>
        <taxon>Lasius</taxon>
    </lineage>
</organism>
<name>A0A0J7K2G3_LASNI</name>
<protein>
    <submittedName>
        <fullName evidence="1">Uncharacterized protein</fullName>
    </submittedName>
</protein>
<proteinExistence type="predicted"/>
<dbReference type="AlphaFoldDB" id="A0A0J7K2G3"/>